<dbReference type="SUPFAM" id="SSF52540">
    <property type="entry name" value="P-loop containing nucleoside triphosphate hydrolases"/>
    <property type="match status" value="1"/>
</dbReference>
<dbReference type="InterPro" id="IPR003959">
    <property type="entry name" value="ATPase_AAA_core"/>
</dbReference>
<dbReference type="PANTHER" id="PTHR40396:SF1">
    <property type="entry name" value="ATPASE AAA-TYPE CORE DOMAIN-CONTAINING PROTEIN"/>
    <property type="match status" value="1"/>
</dbReference>
<feature type="non-terminal residue" evidence="2">
    <location>
        <position position="1"/>
    </location>
</feature>
<dbReference type="InterPro" id="IPR027417">
    <property type="entry name" value="P-loop_NTPase"/>
</dbReference>
<dbReference type="Gene3D" id="3.40.50.300">
    <property type="entry name" value="P-loop containing nucleotide triphosphate hydrolases"/>
    <property type="match status" value="1"/>
</dbReference>
<dbReference type="AlphaFoldDB" id="X1VC49"/>
<accession>X1VC49</accession>
<comment type="caution">
    <text evidence="2">The sequence shown here is derived from an EMBL/GenBank/DDBJ whole genome shotgun (WGS) entry which is preliminary data.</text>
</comment>
<dbReference type="PANTHER" id="PTHR40396">
    <property type="entry name" value="ATPASE-LIKE PROTEIN"/>
    <property type="match status" value="1"/>
</dbReference>
<proteinExistence type="predicted"/>
<feature type="domain" description="ATPase AAA-type core" evidence="1">
    <location>
        <begin position="7"/>
        <end position="60"/>
    </location>
</feature>
<organism evidence="2">
    <name type="scientific">marine sediment metagenome</name>
    <dbReference type="NCBI Taxonomy" id="412755"/>
    <lineage>
        <taxon>unclassified sequences</taxon>
        <taxon>metagenomes</taxon>
        <taxon>ecological metagenomes</taxon>
    </lineage>
</organism>
<dbReference type="Pfam" id="PF13304">
    <property type="entry name" value="AAA_21"/>
    <property type="match status" value="1"/>
</dbReference>
<reference evidence="2" key="1">
    <citation type="journal article" date="2014" name="Front. Microbiol.">
        <title>High frequency of phylogenetically diverse reductive dehalogenase-homologous genes in deep subseafloor sedimentary metagenomes.</title>
        <authorList>
            <person name="Kawai M."/>
            <person name="Futagami T."/>
            <person name="Toyoda A."/>
            <person name="Takaki Y."/>
            <person name="Nishi S."/>
            <person name="Hori S."/>
            <person name="Arai W."/>
            <person name="Tsubouchi T."/>
            <person name="Morono Y."/>
            <person name="Uchiyama I."/>
            <person name="Ito T."/>
            <person name="Fujiyama A."/>
            <person name="Inagaki F."/>
            <person name="Takami H."/>
        </authorList>
    </citation>
    <scope>NUCLEOTIDE SEQUENCE</scope>
    <source>
        <strain evidence="2">Expedition CK06-06</strain>
    </source>
</reference>
<evidence type="ECO:0000313" key="2">
    <source>
        <dbReference type="EMBL" id="GAJ11201.1"/>
    </source>
</evidence>
<sequence length="119" mass="13618">ELAGPWLLAMVEGRALLVDELEASLHPHLVRELLEFFQNPAHARTGAQLIFTTHDTTLLDPELFRRDQIWFTEKDKHGSTRLYSMLDYKPRKGEAMQRGYLSGRYGAIPIIEAFGLHGQ</sequence>
<gene>
    <name evidence="2" type="ORF">S12H4_47521</name>
</gene>
<protein>
    <recommendedName>
        <fullName evidence="1">ATPase AAA-type core domain-containing protein</fullName>
    </recommendedName>
</protein>
<name>X1VC49_9ZZZZ</name>
<evidence type="ECO:0000259" key="1">
    <source>
        <dbReference type="Pfam" id="PF13304"/>
    </source>
</evidence>
<dbReference type="GO" id="GO:0016887">
    <property type="term" value="F:ATP hydrolysis activity"/>
    <property type="evidence" value="ECO:0007669"/>
    <property type="project" value="InterPro"/>
</dbReference>
<dbReference type="EMBL" id="BARW01029596">
    <property type="protein sequence ID" value="GAJ11201.1"/>
    <property type="molecule type" value="Genomic_DNA"/>
</dbReference>
<dbReference type="GO" id="GO:0005524">
    <property type="term" value="F:ATP binding"/>
    <property type="evidence" value="ECO:0007669"/>
    <property type="project" value="InterPro"/>
</dbReference>